<keyword evidence="2" id="KW-1185">Reference proteome</keyword>
<protein>
    <submittedName>
        <fullName evidence="1">Uncharacterized protein</fullName>
    </submittedName>
</protein>
<comment type="caution">
    <text evidence="1">The sequence shown here is derived from an EMBL/GenBank/DDBJ whole genome shotgun (WGS) entry which is preliminary data.</text>
</comment>
<organism evidence="1 2">
    <name type="scientific">Mycobacterium palustre</name>
    <dbReference type="NCBI Taxonomy" id="153971"/>
    <lineage>
        <taxon>Bacteria</taxon>
        <taxon>Bacillati</taxon>
        <taxon>Actinomycetota</taxon>
        <taxon>Actinomycetes</taxon>
        <taxon>Mycobacteriales</taxon>
        <taxon>Mycobacteriaceae</taxon>
        <taxon>Mycobacterium</taxon>
        <taxon>Mycobacterium simiae complex</taxon>
    </lineage>
</organism>
<sequence>MLQDFGVEPADQLEIVGSSTSSHYSKCQQLRGKLAVAGLLDVRPESGTVDEGGSDCNVCNSHLETPRVNRSWVATRSIINVRGVTLR</sequence>
<reference evidence="1 2" key="1">
    <citation type="submission" date="2016-01" db="EMBL/GenBank/DDBJ databases">
        <title>The new phylogeny of the genus Mycobacterium.</title>
        <authorList>
            <person name="Tarcisio F."/>
            <person name="Conor M."/>
            <person name="Antonella G."/>
            <person name="Elisabetta G."/>
            <person name="Giulia F.S."/>
            <person name="Sara T."/>
            <person name="Anna F."/>
            <person name="Clotilde B."/>
            <person name="Roberto B."/>
            <person name="Veronica D.S."/>
            <person name="Fabio R."/>
            <person name="Monica P."/>
            <person name="Olivier J."/>
            <person name="Enrico T."/>
            <person name="Nicola S."/>
        </authorList>
    </citation>
    <scope>NUCLEOTIDE SEQUENCE [LARGE SCALE GENOMIC DNA]</scope>
    <source>
        <strain evidence="1 2">DSM 44572</strain>
    </source>
</reference>
<name>A0A1X1ZXR5_9MYCO</name>
<dbReference type="EMBL" id="LQPJ01000041">
    <property type="protein sequence ID" value="ORW30241.1"/>
    <property type="molecule type" value="Genomic_DNA"/>
</dbReference>
<dbReference type="RefSeq" id="WP_085076656.1">
    <property type="nucleotide sequence ID" value="NZ_JACKRZ010000487.1"/>
</dbReference>
<dbReference type="Proteomes" id="UP000193529">
    <property type="component" value="Unassembled WGS sequence"/>
</dbReference>
<gene>
    <name evidence="1" type="ORF">AWC19_25645</name>
</gene>
<evidence type="ECO:0000313" key="1">
    <source>
        <dbReference type="EMBL" id="ORW30241.1"/>
    </source>
</evidence>
<accession>A0A1X1ZXR5</accession>
<evidence type="ECO:0000313" key="2">
    <source>
        <dbReference type="Proteomes" id="UP000193529"/>
    </source>
</evidence>
<dbReference type="AlphaFoldDB" id="A0A1X1ZXR5"/>
<proteinExistence type="predicted"/>